<keyword evidence="1" id="KW-1133">Transmembrane helix</keyword>
<gene>
    <name evidence="2" type="ORF">L6773_19215</name>
</gene>
<dbReference type="EMBL" id="JAKLWS010000041">
    <property type="protein sequence ID" value="MCG2590712.1"/>
    <property type="molecule type" value="Genomic_DNA"/>
</dbReference>
<feature type="transmembrane region" description="Helical" evidence="1">
    <location>
        <begin position="7"/>
        <end position="24"/>
    </location>
</feature>
<keyword evidence="3" id="KW-1185">Reference proteome</keyword>
<dbReference type="InterPro" id="IPR025250">
    <property type="entry name" value="DUF4199"/>
</dbReference>
<keyword evidence="1" id="KW-0812">Transmembrane</keyword>
<evidence type="ECO:0000256" key="1">
    <source>
        <dbReference type="SAM" id="Phobius"/>
    </source>
</evidence>
<dbReference type="Pfam" id="PF13858">
    <property type="entry name" value="DUF4199"/>
    <property type="match status" value="1"/>
</dbReference>
<comment type="caution">
    <text evidence="2">The sequence shown here is derived from an EMBL/GenBank/DDBJ whole genome shotgun (WGS) entry which is preliminary data.</text>
</comment>
<feature type="transmembrane region" description="Helical" evidence="1">
    <location>
        <begin position="70"/>
        <end position="92"/>
    </location>
</feature>
<dbReference type="RefSeq" id="WP_237856170.1">
    <property type="nucleotide sequence ID" value="NZ_JAKLWS010000041.1"/>
</dbReference>
<proteinExistence type="predicted"/>
<dbReference type="Proteomes" id="UP001165366">
    <property type="component" value="Unassembled WGS sequence"/>
</dbReference>
<protein>
    <submittedName>
        <fullName evidence="2">DUF4199 domain-containing protein</fullName>
    </submittedName>
</protein>
<evidence type="ECO:0000313" key="3">
    <source>
        <dbReference type="Proteomes" id="UP001165366"/>
    </source>
</evidence>
<accession>A0ABS9KIN1</accession>
<name>A0ABS9KIN1_9BACT</name>
<feature type="transmembrane region" description="Helical" evidence="1">
    <location>
        <begin position="132"/>
        <end position="155"/>
    </location>
</feature>
<reference evidence="2" key="2">
    <citation type="submission" date="2024-05" db="EMBL/GenBank/DDBJ databases">
        <title>Rhodohalobacter halophilus gen. nov., sp. nov., a moderately halophilic member of the family Balneolaceae.</title>
        <authorList>
            <person name="Xia J."/>
        </authorList>
    </citation>
    <scope>NUCLEOTIDE SEQUENCE</scope>
    <source>
        <strain evidence="2">WB101</strain>
    </source>
</reference>
<evidence type="ECO:0000313" key="2">
    <source>
        <dbReference type="EMBL" id="MCG2590712.1"/>
    </source>
</evidence>
<reference evidence="2" key="1">
    <citation type="submission" date="2022-01" db="EMBL/GenBank/DDBJ databases">
        <authorList>
            <person name="Wang Y."/>
        </authorList>
    </citation>
    <scope>NUCLEOTIDE SEQUENCE</scope>
    <source>
        <strain evidence="2">WB101</strain>
    </source>
</reference>
<organism evidence="2 3">
    <name type="scientific">Rhodohalobacter sulfatireducens</name>
    <dbReference type="NCBI Taxonomy" id="2911366"/>
    <lineage>
        <taxon>Bacteria</taxon>
        <taxon>Pseudomonadati</taxon>
        <taxon>Balneolota</taxon>
        <taxon>Balneolia</taxon>
        <taxon>Balneolales</taxon>
        <taxon>Balneolaceae</taxon>
        <taxon>Rhodohalobacter</taxon>
    </lineage>
</organism>
<sequence length="161" mass="18074">MKKYTTEIKWGLIFTIVALLWMVFERMMGWHGENIAQHSTMTNLFAIPAIIIYVFALLDKRKNDLGGIMTWGQGFASGLIITLVVVILSPLAQYLTHTIISPEYFSNIIEYSVSEGQMTREEAEGYFSLNNYMMQSAIGGLIMGIVTSAVVAFFVKKKSTV</sequence>
<feature type="transmembrane region" description="Helical" evidence="1">
    <location>
        <begin position="36"/>
        <end position="58"/>
    </location>
</feature>
<keyword evidence="1" id="KW-0472">Membrane</keyword>